<reference evidence="2 3" key="1">
    <citation type="journal article" date="2019" name="Nat. Ecol. Evol.">
        <title>Megaphylogeny resolves global patterns of mushroom evolution.</title>
        <authorList>
            <person name="Varga T."/>
            <person name="Krizsan K."/>
            <person name="Foldi C."/>
            <person name="Dima B."/>
            <person name="Sanchez-Garcia M."/>
            <person name="Sanchez-Ramirez S."/>
            <person name="Szollosi G.J."/>
            <person name="Szarkandi J.G."/>
            <person name="Papp V."/>
            <person name="Albert L."/>
            <person name="Andreopoulos W."/>
            <person name="Angelini C."/>
            <person name="Antonin V."/>
            <person name="Barry K.W."/>
            <person name="Bougher N.L."/>
            <person name="Buchanan P."/>
            <person name="Buyck B."/>
            <person name="Bense V."/>
            <person name="Catcheside P."/>
            <person name="Chovatia M."/>
            <person name="Cooper J."/>
            <person name="Damon W."/>
            <person name="Desjardin D."/>
            <person name="Finy P."/>
            <person name="Geml J."/>
            <person name="Haridas S."/>
            <person name="Hughes K."/>
            <person name="Justo A."/>
            <person name="Karasinski D."/>
            <person name="Kautmanova I."/>
            <person name="Kiss B."/>
            <person name="Kocsube S."/>
            <person name="Kotiranta H."/>
            <person name="LaButti K.M."/>
            <person name="Lechner B.E."/>
            <person name="Liimatainen K."/>
            <person name="Lipzen A."/>
            <person name="Lukacs Z."/>
            <person name="Mihaltcheva S."/>
            <person name="Morgado L.N."/>
            <person name="Niskanen T."/>
            <person name="Noordeloos M.E."/>
            <person name="Ohm R.A."/>
            <person name="Ortiz-Santana B."/>
            <person name="Ovrebo C."/>
            <person name="Racz N."/>
            <person name="Riley R."/>
            <person name="Savchenko A."/>
            <person name="Shiryaev A."/>
            <person name="Soop K."/>
            <person name="Spirin V."/>
            <person name="Szebenyi C."/>
            <person name="Tomsovsky M."/>
            <person name="Tulloss R.E."/>
            <person name="Uehling J."/>
            <person name="Grigoriev I.V."/>
            <person name="Vagvolgyi C."/>
            <person name="Papp T."/>
            <person name="Martin F.M."/>
            <person name="Miettinen O."/>
            <person name="Hibbett D.S."/>
            <person name="Nagy L.G."/>
        </authorList>
    </citation>
    <scope>NUCLEOTIDE SEQUENCE [LARGE SCALE GENOMIC DNA]</scope>
    <source>
        <strain evidence="2 3">CBS 309.79</strain>
    </source>
</reference>
<name>A0A5C3QSI7_9AGAR</name>
<evidence type="ECO:0000313" key="2">
    <source>
        <dbReference type="EMBL" id="TFL04945.1"/>
    </source>
</evidence>
<dbReference type="Proteomes" id="UP000305067">
    <property type="component" value="Unassembled WGS sequence"/>
</dbReference>
<dbReference type="AlphaFoldDB" id="A0A5C3QSI7"/>
<protein>
    <submittedName>
        <fullName evidence="2">Uncharacterized protein</fullName>
    </submittedName>
</protein>
<feature type="region of interest" description="Disordered" evidence="1">
    <location>
        <begin position="62"/>
        <end position="104"/>
    </location>
</feature>
<evidence type="ECO:0000256" key="1">
    <source>
        <dbReference type="SAM" id="MobiDB-lite"/>
    </source>
</evidence>
<feature type="compositionally biased region" description="Polar residues" evidence="1">
    <location>
        <begin position="95"/>
        <end position="104"/>
    </location>
</feature>
<organism evidence="2 3">
    <name type="scientific">Pterulicium gracile</name>
    <dbReference type="NCBI Taxonomy" id="1884261"/>
    <lineage>
        <taxon>Eukaryota</taxon>
        <taxon>Fungi</taxon>
        <taxon>Dikarya</taxon>
        <taxon>Basidiomycota</taxon>
        <taxon>Agaricomycotina</taxon>
        <taxon>Agaricomycetes</taxon>
        <taxon>Agaricomycetidae</taxon>
        <taxon>Agaricales</taxon>
        <taxon>Pleurotineae</taxon>
        <taxon>Pterulaceae</taxon>
        <taxon>Pterulicium</taxon>
    </lineage>
</organism>
<proteinExistence type="predicted"/>
<evidence type="ECO:0000313" key="3">
    <source>
        <dbReference type="Proteomes" id="UP000305067"/>
    </source>
</evidence>
<keyword evidence="3" id="KW-1185">Reference proteome</keyword>
<sequence length="144" mass="15905">MYNVMAVGHLFALTQYLPNRIVRFANPPLTQLLDISPKTNTSVCDVQVLPCSGSSLRYASRISPSTLSRRENECNSSPSSTSKNRLAPLHRRRNSTAQGPSTSTMATSWYSSAVYRSPRSGCDANSCRCRVSTRKPYKRSGVRA</sequence>
<accession>A0A5C3QSI7</accession>
<dbReference type="EMBL" id="ML178817">
    <property type="protein sequence ID" value="TFL04945.1"/>
    <property type="molecule type" value="Genomic_DNA"/>
</dbReference>
<feature type="compositionally biased region" description="Polar residues" evidence="1">
    <location>
        <begin position="74"/>
        <end position="84"/>
    </location>
</feature>
<gene>
    <name evidence="2" type="ORF">BDV98DRAFT_279182</name>
</gene>